<dbReference type="AlphaFoldDB" id="A0A382ANY8"/>
<dbReference type="Gene3D" id="3.90.550.10">
    <property type="entry name" value="Spore Coat Polysaccharide Biosynthesis Protein SpsA, Chain A"/>
    <property type="match status" value="1"/>
</dbReference>
<gene>
    <name evidence="2" type="ORF">METZ01_LOCUS156119</name>
</gene>
<evidence type="ECO:0000313" key="2">
    <source>
        <dbReference type="EMBL" id="SVB03265.1"/>
    </source>
</evidence>
<evidence type="ECO:0000259" key="1">
    <source>
        <dbReference type="Pfam" id="PF00535"/>
    </source>
</evidence>
<dbReference type="EMBL" id="UINC01026216">
    <property type="protein sequence ID" value="SVB03265.1"/>
    <property type="molecule type" value="Genomic_DNA"/>
</dbReference>
<reference evidence="2" key="1">
    <citation type="submission" date="2018-05" db="EMBL/GenBank/DDBJ databases">
        <authorList>
            <person name="Lanie J.A."/>
            <person name="Ng W.-L."/>
            <person name="Kazmierczak K.M."/>
            <person name="Andrzejewski T.M."/>
            <person name="Davidsen T.M."/>
            <person name="Wayne K.J."/>
            <person name="Tettelin H."/>
            <person name="Glass J.I."/>
            <person name="Rusch D."/>
            <person name="Podicherti R."/>
            <person name="Tsui H.-C.T."/>
            <person name="Winkler M.E."/>
        </authorList>
    </citation>
    <scope>NUCLEOTIDE SEQUENCE</scope>
</reference>
<feature type="domain" description="Glycosyltransferase 2-like" evidence="1">
    <location>
        <begin position="14"/>
        <end position="58"/>
    </location>
</feature>
<name>A0A382ANY8_9ZZZZ</name>
<dbReference type="SUPFAM" id="SSF53448">
    <property type="entry name" value="Nucleotide-diphospho-sugar transferases"/>
    <property type="match status" value="1"/>
</dbReference>
<dbReference type="PANTHER" id="PTHR43630">
    <property type="entry name" value="POLY-BETA-1,6-N-ACETYL-D-GLUCOSAMINE SYNTHASE"/>
    <property type="match status" value="1"/>
</dbReference>
<dbReference type="PANTHER" id="PTHR43630:SF2">
    <property type="entry name" value="GLYCOSYLTRANSFERASE"/>
    <property type="match status" value="1"/>
</dbReference>
<accession>A0A382ANY8</accession>
<dbReference type="InterPro" id="IPR029044">
    <property type="entry name" value="Nucleotide-diphossugar_trans"/>
</dbReference>
<sequence>VNEVNININNPILSLCMIVRNEEKNLSSCLESVEDIVDEMIILDTGSTDNTIQIAKRFGADI</sequence>
<organism evidence="2">
    <name type="scientific">marine metagenome</name>
    <dbReference type="NCBI Taxonomy" id="408172"/>
    <lineage>
        <taxon>unclassified sequences</taxon>
        <taxon>metagenomes</taxon>
        <taxon>ecological metagenomes</taxon>
    </lineage>
</organism>
<dbReference type="Pfam" id="PF00535">
    <property type="entry name" value="Glycos_transf_2"/>
    <property type="match status" value="1"/>
</dbReference>
<protein>
    <recommendedName>
        <fullName evidence="1">Glycosyltransferase 2-like domain-containing protein</fullName>
    </recommendedName>
</protein>
<feature type="non-terminal residue" evidence="2">
    <location>
        <position position="1"/>
    </location>
</feature>
<proteinExistence type="predicted"/>
<feature type="non-terminal residue" evidence="2">
    <location>
        <position position="62"/>
    </location>
</feature>
<dbReference type="InterPro" id="IPR001173">
    <property type="entry name" value="Glyco_trans_2-like"/>
</dbReference>